<dbReference type="EMBL" id="FXUG01000014">
    <property type="protein sequence ID" value="SMP71308.1"/>
    <property type="molecule type" value="Genomic_DNA"/>
</dbReference>
<keyword evidence="6 11" id="KW-0812">Transmembrane</keyword>
<evidence type="ECO:0000256" key="7">
    <source>
        <dbReference type="ARBA" id="ARBA00022777"/>
    </source>
</evidence>
<evidence type="ECO:0000256" key="10">
    <source>
        <dbReference type="ARBA" id="ARBA00023136"/>
    </source>
</evidence>
<dbReference type="SUPFAM" id="SSF55874">
    <property type="entry name" value="ATPase domain of HSP90 chaperone/DNA topoisomerase II/histidine kinase"/>
    <property type="match status" value="1"/>
</dbReference>
<evidence type="ECO:0000256" key="2">
    <source>
        <dbReference type="ARBA" id="ARBA00004370"/>
    </source>
</evidence>
<dbReference type="InterPro" id="IPR003661">
    <property type="entry name" value="HisK_dim/P_dom"/>
</dbReference>
<keyword evidence="8 11" id="KW-1133">Transmembrane helix</keyword>
<gene>
    <name evidence="14" type="ORF">SAMN06265222_11424</name>
</gene>
<evidence type="ECO:0000313" key="15">
    <source>
        <dbReference type="Proteomes" id="UP001158067"/>
    </source>
</evidence>
<dbReference type="SUPFAM" id="SSF47384">
    <property type="entry name" value="Homodimeric domain of signal transducing histidine kinase"/>
    <property type="match status" value="1"/>
</dbReference>
<sequence>MVFYSVTRDHIDDQFAGEMRGVLNSLIAAAEVEETEVKWQPLEHSIEVGVQDEFGPVHWIVIGDHGLTVEQSRFIDRDFISLAKQSAQQVSQPSDVDEHPTVLMQSSGVWETMTQQVSAPQPVHLERELDEFDQLTVVVGRSSVPRDAIVFRLRLLVTLLPLLAWSLAALLGRWIVRKALQPVSAMAEQAQSIAGTDFDARLSHGDSGDEMTELGTAFNRLLCRQQAAFEQQRRFAGDAAHELRTPITVLLGQIDVMLRRPRSEAEYEATLRQMRHQTSGLQEIVETLLFLARSDVDSTLPTLRPVHLKRWLETQADSWRSQPRYSDLTLDSQLEDNTVVNATPALLGRVLDNLVFNAFKYSESNTTVMVRAYTTDRFAFIEVIDSGPGMEPEEIPQLFEPFFRSDEARRRGIAGSGLGLAIASRIATTLGGKIDCQSTVGQGSCFTLRIPLAK</sequence>
<feature type="domain" description="HAMP" evidence="13">
    <location>
        <begin position="177"/>
        <end position="230"/>
    </location>
</feature>
<dbReference type="Gene3D" id="6.10.340.10">
    <property type="match status" value="1"/>
</dbReference>
<dbReference type="EC" id="2.7.13.3" evidence="3"/>
<feature type="transmembrane region" description="Helical" evidence="11">
    <location>
        <begin position="155"/>
        <end position="176"/>
    </location>
</feature>
<evidence type="ECO:0000256" key="5">
    <source>
        <dbReference type="ARBA" id="ARBA00022679"/>
    </source>
</evidence>
<evidence type="ECO:0000256" key="6">
    <source>
        <dbReference type="ARBA" id="ARBA00022692"/>
    </source>
</evidence>
<keyword evidence="5" id="KW-0808">Transferase</keyword>
<dbReference type="Pfam" id="PF00672">
    <property type="entry name" value="HAMP"/>
    <property type="match status" value="1"/>
</dbReference>
<comment type="caution">
    <text evidence="14">The sequence shown here is derived from an EMBL/GenBank/DDBJ whole genome shotgun (WGS) entry which is preliminary data.</text>
</comment>
<proteinExistence type="predicted"/>
<dbReference type="SMART" id="SM00304">
    <property type="entry name" value="HAMP"/>
    <property type="match status" value="1"/>
</dbReference>
<dbReference type="Pfam" id="PF02518">
    <property type="entry name" value="HATPase_c"/>
    <property type="match status" value="1"/>
</dbReference>
<evidence type="ECO:0000256" key="9">
    <source>
        <dbReference type="ARBA" id="ARBA00023012"/>
    </source>
</evidence>
<comment type="catalytic activity">
    <reaction evidence="1">
        <text>ATP + protein L-histidine = ADP + protein N-phospho-L-histidine.</text>
        <dbReference type="EC" id="2.7.13.3"/>
    </reaction>
</comment>
<evidence type="ECO:0000259" key="13">
    <source>
        <dbReference type="PROSITE" id="PS50885"/>
    </source>
</evidence>
<protein>
    <recommendedName>
        <fullName evidence="3">histidine kinase</fullName>
        <ecNumber evidence="3">2.7.13.3</ecNumber>
    </recommendedName>
</protein>
<dbReference type="SUPFAM" id="SSF158472">
    <property type="entry name" value="HAMP domain-like"/>
    <property type="match status" value="1"/>
</dbReference>
<evidence type="ECO:0000259" key="12">
    <source>
        <dbReference type="PROSITE" id="PS50109"/>
    </source>
</evidence>
<name>A0ABY1QGY9_9BACT</name>
<dbReference type="InterPro" id="IPR050428">
    <property type="entry name" value="TCS_sensor_his_kinase"/>
</dbReference>
<dbReference type="Proteomes" id="UP001158067">
    <property type="component" value="Unassembled WGS sequence"/>
</dbReference>
<evidence type="ECO:0000256" key="4">
    <source>
        <dbReference type="ARBA" id="ARBA00022553"/>
    </source>
</evidence>
<reference evidence="14 15" key="1">
    <citation type="submission" date="2017-05" db="EMBL/GenBank/DDBJ databases">
        <authorList>
            <person name="Varghese N."/>
            <person name="Submissions S."/>
        </authorList>
    </citation>
    <scope>NUCLEOTIDE SEQUENCE [LARGE SCALE GENOMIC DNA]</scope>
    <source>
        <strain evidence="14 15">DSM 25457</strain>
    </source>
</reference>
<evidence type="ECO:0000313" key="14">
    <source>
        <dbReference type="EMBL" id="SMP71308.1"/>
    </source>
</evidence>
<dbReference type="GO" id="GO:0016301">
    <property type="term" value="F:kinase activity"/>
    <property type="evidence" value="ECO:0007669"/>
    <property type="project" value="UniProtKB-KW"/>
</dbReference>
<dbReference type="SMART" id="SM00388">
    <property type="entry name" value="HisKA"/>
    <property type="match status" value="1"/>
</dbReference>
<dbReference type="CDD" id="cd06225">
    <property type="entry name" value="HAMP"/>
    <property type="match status" value="1"/>
</dbReference>
<dbReference type="Gene3D" id="3.30.565.10">
    <property type="entry name" value="Histidine kinase-like ATPase, C-terminal domain"/>
    <property type="match status" value="1"/>
</dbReference>
<dbReference type="InterPro" id="IPR036097">
    <property type="entry name" value="HisK_dim/P_sf"/>
</dbReference>
<keyword evidence="7 14" id="KW-0418">Kinase</keyword>
<dbReference type="InterPro" id="IPR005467">
    <property type="entry name" value="His_kinase_dom"/>
</dbReference>
<dbReference type="PANTHER" id="PTHR45436:SF16">
    <property type="entry name" value="HISTIDINE KINASE"/>
    <property type="match status" value="1"/>
</dbReference>
<dbReference type="InterPro" id="IPR003660">
    <property type="entry name" value="HAMP_dom"/>
</dbReference>
<dbReference type="PROSITE" id="PS50885">
    <property type="entry name" value="HAMP"/>
    <property type="match status" value="1"/>
</dbReference>
<keyword evidence="9" id="KW-0902">Two-component regulatory system</keyword>
<dbReference type="InterPro" id="IPR003594">
    <property type="entry name" value="HATPase_dom"/>
</dbReference>
<dbReference type="PROSITE" id="PS50109">
    <property type="entry name" value="HIS_KIN"/>
    <property type="match status" value="1"/>
</dbReference>
<evidence type="ECO:0000256" key="8">
    <source>
        <dbReference type="ARBA" id="ARBA00022989"/>
    </source>
</evidence>
<dbReference type="PRINTS" id="PR00344">
    <property type="entry name" value="BCTRLSENSOR"/>
</dbReference>
<accession>A0ABY1QGY9</accession>
<evidence type="ECO:0000256" key="11">
    <source>
        <dbReference type="SAM" id="Phobius"/>
    </source>
</evidence>
<feature type="domain" description="Histidine kinase" evidence="12">
    <location>
        <begin position="238"/>
        <end position="454"/>
    </location>
</feature>
<keyword evidence="15" id="KW-1185">Reference proteome</keyword>
<dbReference type="Gene3D" id="1.10.287.130">
    <property type="match status" value="1"/>
</dbReference>
<evidence type="ECO:0000256" key="1">
    <source>
        <dbReference type="ARBA" id="ARBA00000085"/>
    </source>
</evidence>
<dbReference type="InterPro" id="IPR036890">
    <property type="entry name" value="HATPase_C_sf"/>
</dbReference>
<dbReference type="InterPro" id="IPR004358">
    <property type="entry name" value="Sig_transdc_His_kin-like_C"/>
</dbReference>
<keyword evidence="4" id="KW-0597">Phosphoprotein</keyword>
<dbReference type="SMART" id="SM00387">
    <property type="entry name" value="HATPase_c"/>
    <property type="match status" value="1"/>
</dbReference>
<dbReference type="PANTHER" id="PTHR45436">
    <property type="entry name" value="SENSOR HISTIDINE KINASE YKOH"/>
    <property type="match status" value="1"/>
</dbReference>
<keyword evidence="10 11" id="KW-0472">Membrane</keyword>
<comment type="subcellular location">
    <subcellularLocation>
        <location evidence="2">Membrane</location>
    </subcellularLocation>
</comment>
<dbReference type="CDD" id="cd00082">
    <property type="entry name" value="HisKA"/>
    <property type="match status" value="1"/>
</dbReference>
<dbReference type="Pfam" id="PF00512">
    <property type="entry name" value="HisKA"/>
    <property type="match status" value="1"/>
</dbReference>
<organism evidence="14 15">
    <name type="scientific">Neorhodopirellula lusitana</name>
    <dbReference type="NCBI Taxonomy" id="445327"/>
    <lineage>
        <taxon>Bacteria</taxon>
        <taxon>Pseudomonadati</taxon>
        <taxon>Planctomycetota</taxon>
        <taxon>Planctomycetia</taxon>
        <taxon>Pirellulales</taxon>
        <taxon>Pirellulaceae</taxon>
        <taxon>Neorhodopirellula</taxon>
    </lineage>
</organism>
<evidence type="ECO:0000256" key="3">
    <source>
        <dbReference type="ARBA" id="ARBA00012438"/>
    </source>
</evidence>